<dbReference type="AlphaFoldDB" id="A0A0S2I0U3"/>
<name>A0A0S2I0U3_9BACT</name>
<dbReference type="Proteomes" id="UP000064893">
    <property type="component" value="Chromosome"/>
</dbReference>
<evidence type="ECO:0000256" key="1">
    <source>
        <dbReference type="SAM" id="MobiDB-lite"/>
    </source>
</evidence>
<evidence type="ECO:0000313" key="2">
    <source>
        <dbReference type="EMBL" id="ALO15987.1"/>
    </source>
</evidence>
<sequence>MLIAPFGYSGNIVLTGVYQGKNLYVMNPFTGSGVGFCVSKVTVNDQVTTDEINSSAFEIDLEVFEFNIGDKVVVNIEHKENCTPKVLNPEVLKPRSTFDIRSMRVDRNTQELEWTTTNEQGALPFYVEQFRWNKWVRLGKVEGKGKPGQNKYSFKVIAHSGLNKYRVRQRDFTGKDNISRPTPFRSQKEPVTYEPRRPDDKITFSAQTLFEIYDMYGVLKRKGYGKTIDVKDLPKGEYFLNYDAQTEVIKIK</sequence>
<dbReference type="KEGG" id="blq:L21SP5_02356"/>
<gene>
    <name evidence="2" type="ORF">L21SP5_02356</name>
</gene>
<evidence type="ECO:0000313" key="3">
    <source>
        <dbReference type="Proteomes" id="UP000064893"/>
    </source>
</evidence>
<organism evidence="2 3">
    <name type="scientific">Salinivirga cyanobacteriivorans</name>
    <dbReference type="NCBI Taxonomy" id="1307839"/>
    <lineage>
        <taxon>Bacteria</taxon>
        <taxon>Pseudomonadati</taxon>
        <taxon>Bacteroidota</taxon>
        <taxon>Bacteroidia</taxon>
        <taxon>Bacteroidales</taxon>
        <taxon>Salinivirgaceae</taxon>
        <taxon>Salinivirga</taxon>
    </lineage>
</organism>
<dbReference type="EMBL" id="CP013118">
    <property type="protein sequence ID" value="ALO15987.1"/>
    <property type="molecule type" value="Genomic_DNA"/>
</dbReference>
<feature type="region of interest" description="Disordered" evidence="1">
    <location>
        <begin position="175"/>
        <end position="197"/>
    </location>
</feature>
<evidence type="ECO:0008006" key="4">
    <source>
        <dbReference type="Google" id="ProtNLM"/>
    </source>
</evidence>
<keyword evidence="3" id="KW-1185">Reference proteome</keyword>
<accession>A0A0S2I0U3</accession>
<protein>
    <recommendedName>
        <fullName evidence="4">Secretion system C-terminal sorting domain-containing protein</fullName>
    </recommendedName>
</protein>
<reference evidence="2 3" key="1">
    <citation type="submission" date="2015-11" db="EMBL/GenBank/DDBJ databases">
        <title>Description and complete genome sequence of a novel strain predominating in hypersaline microbial mats and representing a new family of the Bacteriodetes phylum.</title>
        <authorList>
            <person name="Spring S."/>
            <person name="Bunk B."/>
            <person name="Sproer C."/>
            <person name="Klenk H.-P."/>
        </authorList>
    </citation>
    <scope>NUCLEOTIDE SEQUENCE [LARGE SCALE GENOMIC DNA]</scope>
    <source>
        <strain evidence="2 3">L21-Spi-D4</strain>
    </source>
</reference>
<proteinExistence type="predicted"/>